<organism evidence="2 3">
    <name type="scientific">Agromyces seonyuensis</name>
    <dbReference type="NCBI Taxonomy" id="2662446"/>
    <lineage>
        <taxon>Bacteria</taxon>
        <taxon>Bacillati</taxon>
        <taxon>Actinomycetota</taxon>
        <taxon>Actinomycetes</taxon>
        <taxon>Micrococcales</taxon>
        <taxon>Microbacteriaceae</taxon>
        <taxon>Agromyces</taxon>
    </lineage>
</organism>
<keyword evidence="1" id="KW-0812">Transmembrane</keyword>
<name>A0A6I4NWX8_9MICO</name>
<evidence type="ECO:0000256" key="1">
    <source>
        <dbReference type="SAM" id="Phobius"/>
    </source>
</evidence>
<reference evidence="2 3" key="1">
    <citation type="submission" date="2019-12" db="EMBL/GenBank/DDBJ databases">
        <authorList>
            <person name="Kim Y.S."/>
        </authorList>
    </citation>
    <scope>NUCLEOTIDE SEQUENCE [LARGE SCALE GENOMIC DNA]</scope>
    <source>
        <strain evidence="2 3">MMS17-SY077</strain>
    </source>
</reference>
<accession>A0A6I4NWX8</accession>
<feature type="transmembrane region" description="Helical" evidence="1">
    <location>
        <begin position="36"/>
        <end position="54"/>
    </location>
</feature>
<feature type="transmembrane region" description="Helical" evidence="1">
    <location>
        <begin position="12"/>
        <end position="30"/>
    </location>
</feature>
<evidence type="ECO:0000313" key="2">
    <source>
        <dbReference type="EMBL" id="MWB98896.1"/>
    </source>
</evidence>
<proteinExistence type="predicted"/>
<dbReference type="RefSeq" id="WP_160424643.1">
    <property type="nucleotide sequence ID" value="NZ_WSTA01000040.1"/>
</dbReference>
<gene>
    <name evidence="2" type="ORF">GB864_10095</name>
</gene>
<protein>
    <submittedName>
        <fullName evidence="2">Uncharacterized protein</fullName>
    </submittedName>
</protein>
<dbReference type="EMBL" id="WSTA01000040">
    <property type="protein sequence ID" value="MWB98896.1"/>
    <property type="molecule type" value="Genomic_DNA"/>
</dbReference>
<dbReference type="Proteomes" id="UP000438182">
    <property type="component" value="Unassembled WGS sequence"/>
</dbReference>
<comment type="caution">
    <text evidence="2">The sequence shown here is derived from an EMBL/GenBank/DDBJ whole genome shotgun (WGS) entry which is preliminary data.</text>
</comment>
<keyword evidence="1" id="KW-1133">Transmembrane helix</keyword>
<keyword evidence="3" id="KW-1185">Reference proteome</keyword>
<sequence>MSELRDSARRSIPALARFALAVGLILGATGLVTARWGMLLVGVVFVVLSLAAGFRAKAMARRRAAEQSAAAAQQAAITR</sequence>
<keyword evidence="1" id="KW-0472">Membrane</keyword>
<dbReference type="AlphaFoldDB" id="A0A6I4NWX8"/>
<evidence type="ECO:0000313" key="3">
    <source>
        <dbReference type="Proteomes" id="UP000438182"/>
    </source>
</evidence>